<dbReference type="NCBIfam" id="NF009989">
    <property type="entry name" value="PRK13455.1"/>
    <property type="match status" value="1"/>
</dbReference>
<dbReference type="Proteomes" id="UP001596516">
    <property type="component" value="Unassembled WGS sequence"/>
</dbReference>
<dbReference type="Pfam" id="PF00430">
    <property type="entry name" value="ATP-synt_B"/>
    <property type="match status" value="1"/>
</dbReference>
<feature type="transmembrane region" description="Helical" evidence="13">
    <location>
        <begin position="27"/>
        <end position="46"/>
    </location>
</feature>
<keyword evidence="4 13" id="KW-0812">Transmembrane</keyword>
<evidence type="ECO:0000256" key="1">
    <source>
        <dbReference type="ARBA" id="ARBA00005513"/>
    </source>
</evidence>
<name>A0ABW2UG85_9RHOB</name>
<feature type="signal peptide" evidence="16">
    <location>
        <begin position="1"/>
        <end position="17"/>
    </location>
</feature>
<comment type="caution">
    <text evidence="17">The sequence shown here is derived from an EMBL/GenBank/DDBJ whole genome shotgun (WGS) entry which is preliminary data.</text>
</comment>
<comment type="similarity">
    <text evidence="1 13 14">Belongs to the ATPase B chain family.</text>
</comment>
<comment type="function">
    <text evidence="11">Component of the F(0) channel, it forms part of the peripheral stalk, linking F(1) to F(0). The b'-subunit is a diverged and duplicated form of b found in plants and photosynthetic bacteria.</text>
</comment>
<dbReference type="EMBL" id="JBHTFQ010000001">
    <property type="protein sequence ID" value="MFC7703040.1"/>
    <property type="molecule type" value="Genomic_DNA"/>
</dbReference>
<evidence type="ECO:0000256" key="9">
    <source>
        <dbReference type="ARBA" id="ARBA00023310"/>
    </source>
</evidence>
<keyword evidence="2 13" id="KW-0813">Transport</keyword>
<proteinExistence type="inferred from homology"/>
<keyword evidence="3 13" id="KW-0138">CF(0)</keyword>
<gene>
    <name evidence="13" type="primary">atpF</name>
    <name evidence="17" type="ORF">ACFQXB_02385</name>
</gene>
<accession>A0ABW2UG85</accession>
<dbReference type="RefSeq" id="WP_377398513.1">
    <property type="nucleotide sequence ID" value="NZ_JBHTFQ010000001.1"/>
</dbReference>
<comment type="subcellular location">
    <subcellularLocation>
        <location evidence="13">Cell membrane</location>
        <topology evidence="13">Single-pass membrane protein</topology>
    </subcellularLocation>
    <subcellularLocation>
        <location evidence="12">Endomembrane system</location>
        <topology evidence="12">Single-pass membrane protein</topology>
    </subcellularLocation>
</comment>
<evidence type="ECO:0000256" key="6">
    <source>
        <dbReference type="ARBA" id="ARBA00022989"/>
    </source>
</evidence>
<dbReference type="PANTHER" id="PTHR33445">
    <property type="entry name" value="ATP SYNTHASE SUBUNIT B', CHLOROPLASTIC"/>
    <property type="match status" value="1"/>
</dbReference>
<keyword evidence="16" id="KW-0732">Signal</keyword>
<keyword evidence="7 13" id="KW-0406">Ion transport</keyword>
<evidence type="ECO:0000256" key="3">
    <source>
        <dbReference type="ARBA" id="ARBA00022547"/>
    </source>
</evidence>
<evidence type="ECO:0000256" key="10">
    <source>
        <dbReference type="ARBA" id="ARBA00025198"/>
    </source>
</evidence>
<keyword evidence="15" id="KW-0175">Coiled coil</keyword>
<evidence type="ECO:0000313" key="18">
    <source>
        <dbReference type="Proteomes" id="UP001596516"/>
    </source>
</evidence>
<keyword evidence="18" id="KW-1185">Reference proteome</keyword>
<evidence type="ECO:0000256" key="2">
    <source>
        <dbReference type="ARBA" id="ARBA00022448"/>
    </source>
</evidence>
<keyword evidence="13" id="KW-1003">Cell membrane</keyword>
<keyword evidence="9 13" id="KW-0066">ATP synthesis</keyword>
<evidence type="ECO:0000256" key="7">
    <source>
        <dbReference type="ARBA" id="ARBA00023065"/>
    </source>
</evidence>
<evidence type="ECO:0000256" key="15">
    <source>
        <dbReference type="SAM" id="Coils"/>
    </source>
</evidence>
<feature type="coiled-coil region" evidence="15">
    <location>
        <begin position="67"/>
        <end position="145"/>
    </location>
</feature>
<evidence type="ECO:0000256" key="5">
    <source>
        <dbReference type="ARBA" id="ARBA00022781"/>
    </source>
</evidence>
<dbReference type="InterPro" id="IPR050059">
    <property type="entry name" value="ATP_synthase_B_chain"/>
</dbReference>
<sequence length="184" mass="19860">MKKLSLILVAAASPAFAAEGPFLSLYNTDFVVLLGFLVFLAVLAYFKVPQKVLGLLDNRAVSIRSDLAEAKALREEAQSLLASYERKQKEVQEQALRIVANAKDEANRAAEQAKADLQHAIARRLQAAEDQIGSAEQAAVAAVRNQAVNVAIAVAGEVIARKLSAADASKLIDDSIRQVEERLH</sequence>
<evidence type="ECO:0000256" key="16">
    <source>
        <dbReference type="SAM" id="SignalP"/>
    </source>
</evidence>
<keyword evidence="8 13" id="KW-0472">Membrane</keyword>
<evidence type="ECO:0000256" key="13">
    <source>
        <dbReference type="HAMAP-Rule" id="MF_01398"/>
    </source>
</evidence>
<protein>
    <recommendedName>
        <fullName evidence="13">ATP synthase subunit b</fullName>
    </recommendedName>
    <alternativeName>
        <fullName evidence="13">ATP synthase F(0) sector subunit b</fullName>
    </alternativeName>
    <alternativeName>
        <fullName evidence="13">ATPase subunit I</fullName>
    </alternativeName>
    <alternativeName>
        <fullName evidence="13">F-type ATPase subunit b</fullName>
        <shortName evidence="13">F-ATPase subunit b</shortName>
    </alternativeName>
</protein>
<comment type="subunit">
    <text evidence="13">F-type ATPases have 2 components, F(1) - the catalytic core - and F(0) - the membrane proton channel. F(1) has five subunits: alpha(3), beta(3), gamma(1), delta(1), epsilon(1). F(0) has three main subunits: a(1), b(2) and c(10-14). The alpha and beta chains form an alternating ring which encloses part of the gamma chain. F(1) is attached to F(0) by a central stalk formed by the gamma and epsilon chains, while a peripheral stalk is formed by the delta and b chains.</text>
</comment>
<evidence type="ECO:0000256" key="12">
    <source>
        <dbReference type="ARBA" id="ARBA00037847"/>
    </source>
</evidence>
<comment type="function">
    <text evidence="10 13">F(1)F(0) ATP synthase produces ATP from ADP in the presence of a proton or sodium gradient. F-type ATPases consist of two structural domains, F(1) containing the extramembraneous catalytic core and F(0) containing the membrane proton channel, linked together by a central stalk and a peripheral stalk. During catalysis, ATP synthesis in the catalytic domain of F(1) is coupled via a rotary mechanism of the central stalk subunits to proton translocation.</text>
</comment>
<dbReference type="HAMAP" id="MF_01398">
    <property type="entry name" value="ATP_synth_b_bprime"/>
    <property type="match status" value="1"/>
</dbReference>
<evidence type="ECO:0000256" key="11">
    <source>
        <dbReference type="ARBA" id="ARBA00025614"/>
    </source>
</evidence>
<reference evidence="18" key="1">
    <citation type="journal article" date="2019" name="Int. J. Syst. Evol. Microbiol.">
        <title>The Global Catalogue of Microorganisms (GCM) 10K type strain sequencing project: providing services to taxonomists for standard genome sequencing and annotation.</title>
        <authorList>
            <consortium name="The Broad Institute Genomics Platform"/>
            <consortium name="The Broad Institute Genome Sequencing Center for Infectious Disease"/>
            <person name="Wu L."/>
            <person name="Ma J."/>
        </authorList>
    </citation>
    <scope>NUCLEOTIDE SEQUENCE [LARGE SCALE GENOMIC DNA]</scope>
    <source>
        <strain evidence="18">CGMCC 1.12750</strain>
    </source>
</reference>
<organism evidence="17 18">
    <name type="scientific">Plastorhodobacter daqingensis</name>
    <dbReference type="NCBI Taxonomy" id="1387281"/>
    <lineage>
        <taxon>Bacteria</taxon>
        <taxon>Pseudomonadati</taxon>
        <taxon>Pseudomonadota</taxon>
        <taxon>Alphaproteobacteria</taxon>
        <taxon>Rhodobacterales</taxon>
        <taxon>Paracoccaceae</taxon>
        <taxon>Plastorhodobacter</taxon>
    </lineage>
</organism>
<evidence type="ECO:0000256" key="8">
    <source>
        <dbReference type="ARBA" id="ARBA00023136"/>
    </source>
</evidence>
<dbReference type="InterPro" id="IPR002146">
    <property type="entry name" value="ATP_synth_b/b'su_bac/chlpt"/>
</dbReference>
<evidence type="ECO:0000313" key="17">
    <source>
        <dbReference type="EMBL" id="MFC7703040.1"/>
    </source>
</evidence>
<dbReference type="PANTHER" id="PTHR33445:SF1">
    <property type="entry name" value="ATP SYNTHASE SUBUNIT B"/>
    <property type="match status" value="1"/>
</dbReference>
<keyword evidence="6 13" id="KW-1133">Transmembrane helix</keyword>
<keyword evidence="5 13" id="KW-0375">Hydrogen ion transport</keyword>
<evidence type="ECO:0000256" key="14">
    <source>
        <dbReference type="RuleBase" id="RU003848"/>
    </source>
</evidence>
<dbReference type="CDD" id="cd06503">
    <property type="entry name" value="ATP-synt_Fo_b"/>
    <property type="match status" value="1"/>
</dbReference>
<evidence type="ECO:0000256" key="4">
    <source>
        <dbReference type="ARBA" id="ARBA00022692"/>
    </source>
</evidence>
<feature type="chain" id="PRO_5045693339" description="ATP synthase subunit b" evidence="16">
    <location>
        <begin position="18"/>
        <end position="184"/>
    </location>
</feature>